<dbReference type="AlphaFoldDB" id="A0A178I5T2"/>
<dbReference type="PANTHER" id="PTHR22946">
    <property type="entry name" value="DIENELACTONE HYDROLASE DOMAIN-CONTAINING PROTEIN-RELATED"/>
    <property type="match status" value="1"/>
</dbReference>
<dbReference type="Pfam" id="PF01738">
    <property type="entry name" value="DLH"/>
    <property type="match status" value="1"/>
</dbReference>
<evidence type="ECO:0000313" key="3">
    <source>
        <dbReference type="EMBL" id="OAM79975.1"/>
    </source>
</evidence>
<evidence type="ECO:0000259" key="2">
    <source>
        <dbReference type="Pfam" id="PF01738"/>
    </source>
</evidence>
<organism evidence="3 4">
    <name type="scientific">Devosia elaeis</name>
    <dbReference type="NCBI Taxonomy" id="1770058"/>
    <lineage>
        <taxon>Bacteria</taxon>
        <taxon>Pseudomonadati</taxon>
        <taxon>Pseudomonadota</taxon>
        <taxon>Alphaproteobacteria</taxon>
        <taxon>Hyphomicrobiales</taxon>
        <taxon>Devosiaceae</taxon>
        <taxon>Devosia</taxon>
    </lineage>
</organism>
<dbReference type="InterPro" id="IPR002925">
    <property type="entry name" value="Dienelactn_hydro"/>
</dbReference>
<dbReference type="EMBL" id="LVVY01000061">
    <property type="protein sequence ID" value="OAM79975.1"/>
    <property type="molecule type" value="Genomic_DNA"/>
</dbReference>
<proteinExistence type="predicted"/>
<dbReference type="RefSeq" id="WP_067451344.1">
    <property type="nucleotide sequence ID" value="NZ_LVVY01000061.1"/>
</dbReference>
<keyword evidence="1" id="KW-0378">Hydrolase</keyword>
<comment type="caution">
    <text evidence="3">The sequence shown here is derived from an EMBL/GenBank/DDBJ whole genome shotgun (WGS) entry which is preliminary data.</text>
</comment>
<dbReference type="Gene3D" id="3.40.50.1820">
    <property type="entry name" value="alpha/beta hydrolase"/>
    <property type="match status" value="1"/>
</dbReference>
<dbReference type="InterPro" id="IPR029058">
    <property type="entry name" value="AB_hydrolase_fold"/>
</dbReference>
<gene>
    <name evidence="3" type="ORF">A3840_02490</name>
</gene>
<sequence length="336" mass="36493">MTEHPDDLLPFLARRRDALAFDLAYRAPFASWQHELRSAWQASLPFGDAPLVMEAKEQSVSGSLEFRCYRFRYATGDAGEAALLLPRGASEPLPAVVLLHDHGGSFDAGWRKMIADGVAPAAFYEGRHLGNGLAEAGYAVLCIDALGWGSRFYGGYERQQAVAYHALQLGWSLAGIVAVDDLQSIAWLSQQPEIDAGRIAVMGFSFGGARAWQAAALCQKVKAAVSLSWIGCRKDMLSHANPLLRGHSANYFLHPAMALRADYPDLAGLAADRPLFIRAGDQDRHMPRETVERAIAQLSTIAGDAGGRLDAAIFAGAHHCPRSVQDEAFAFLARYL</sequence>
<evidence type="ECO:0000256" key="1">
    <source>
        <dbReference type="ARBA" id="ARBA00022801"/>
    </source>
</evidence>
<dbReference type="InterPro" id="IPR050261">
    <property type="entry name" value="FrsA_esterase"/>
</dbReference>
<dbReference type="SUPFAM" id="SSF53474">
    <property type="entry name" value="alpha/beta-Hydrolases"/>
    <property type="match status" value="1"/>
</dbReference>
<dbReference type="PANTHER" id="PTHR22946:SF9">
    <property type="entry name" value="POLYKETIDE TRANSFERASE AF380"/>
    <property type="match status" value="1"/>
</dbReference>
<dbReference type="OrthoDB" id="217645at2"/>
<keyword evidence="4" id="KW-1185">Reference proteome</keyword>
<reference evidence="3 4" key="1">
    <citation type="submission" date="2016-03" db="EMBL/GenBank/DDBJ databases">
        <title>Genome sequencing of Devosia sp. S37.</title>
        <authorList>
            <person name="Mohd Nor M."/>
        </authorList>
    </citation>
    <scope>NUCLEOTIDE SEQUENCE [LARGE SCALE GENOMIC DNA]</scope>
    <source>
        <strain evidence="3 4">S37</strain>
    </source>
</reference>
<name>A0A178I5T2_9HYPH</name>
<protein>
    <recommendedName>
        <fullName evidence="2">Dienelactone hydrolase domain-containing protein</fullName>
    </recommendedName>
</protein>
<feature type="domain" description="Dienelactone hydrolase" evidence="2">
    <location>
        <begin position="127"/>
        <end position="319"/>
    </location>
</feature>
<dbReference type="GO" id="GO:0052689">
    <property type="term" value="F:carboxylic ester hydrolase activity"/>
    <property type="evidence" value="ECO:0007669"/>
    <property type="project" value="UniProtKB-ARBA"/>
</dbReference>
<accession>A0A178I5T2</accession>
<evidence type="ECO:0000313" key="4">
    <source>
        <dbReference type="Proteomes" id="UP000078389"/>
    </source>
</evidence>
<dbReference type="Proteomes" id="UP000078389">
    <property type="component" value="Unassembled WGS sequence"/>
</dbReference>
<dbReference type="STRING" id="1770058.A3840_02490"/>